<protein>
    <recommendedName>
        <fullName evidence="1">N-acetyltransferase domain-containing protein</fullName>
    </recommendedName>
</protein>
<evidence type="ECO:0000259" key="1">
    <source>
        <dbReference type="PROSITE" id="PS51186"/>
    </source>
</evidence>
<dbReference type="InterPro" id="IPR000182">
    <property type="entry name" value="GNAT_dom"/>
</dbReference>
<proteinExistence type="predicted"/>
<dbReference type="PROSITE" id="PS51186">
    <property type="entry name" value="GNAT"/>
    <property type="match status" value="1"/>
</dbReference>
<dbReference type="Gene3D" id="3.40.630.30">
    <property type="match status" value="1"/>
</dbReference>
<dbReference type="AlphaFoldDB" id="A0A8H3FH54"/>
<organism evidence="2 3">
    <name type="scientific">Gomphillus americanus</name>
    <dbReference type="NCBI Taxonomy" id="1940652"/>
    <lineage>
        <taxon>Eukaryota</taxon>
        <taxon>Fungi</taxon>
        <taxon>Dikarya</taxon>
        <taxon>Ascomycota</taxon>
        <taxon>Pezizomycotina</taxon>
        <taxon>Lecanoromycetes</taxon>
        <taxon>OSLEUM clade</taxon>
        <taxon>Ostropomycetidae</taxon>
        <taxon>Ostropales</taxon>
        <taxon>Graphidaceae</taxon>
        <taxon>Gomphilloideae</taxon>
        <taxon>Gomphillus</taxon>
    </lineage>
</organism>
<dbReference type="InterPro" id="IPR016181">
    <property type="entry name" value="Acyl_CoA_acyltransferase"/>
</dbReference>
<keyword evidence="3" id="KW-1185">Reference proteome</keyword>
<sequence>MAAEIPAVPTKLAEISHKFYIAIPPPELAQDTAIVSHLVQLINDVYTTAEAGIWDGNYLRTNSSEVTECITTGQLALASSSPSSPWSSPENIQGCLRITRHSATEGELAMLVTSPTTRGMGLGKQLMMFGEEHCRSWGAKKTKLDLLVPTSFKHELKSWVGPWYERLGYRIVGTADFGKAYPKIAESVITETEYRKFEKDL</sequence>
<comment type="caution">
    <text evidence="2">The sequence shown here is derived from an EMBL/GenBank/DDBJ whole genome shotgun (WGS) entry which is preliminary data.</text>
</comment>
<gene>
    <name evidence="2" type="ORF">GOMPHAMPRED_003619</name>
</gene>
<dbReference type="EMBL" id="CAJPDQ010000021">
    <property type="protein sequence ID" value="CAF9924393.1"/>
    <property type="molecule type" value="Genomic_DNA"/>
</dbReference>
<dbReference type="OrthoDB" id="5689at2759"/>
<feature type="domain" description="N-acetyltransferase" evidence="1">
    <location>
        <begin position="90"/>
        <end position="199"/>
    </location>
</feature>
<name>A0A8H3FH54_9LECA</name>
<reference evidence="2" key="1">
    <citation type="submission" date="2021-03" db="EMBL/GenBank/DDBJ databases">
        <authorList>
            <person name="Tagirdzhanova G."/>
        </authorList>
    </citation>
    <scope>NUCLEOTIDE SEQUENCE</scope>
</reference>
<accession>A0A8H3FH54</accession>
<dbReference type="CDD" id="cd04301">
    <property type="entry name" value="NAT_SF"/>
    <property type="match status" value="1"/>
</dbReference>
<dbReference type="GO" id="GO:0016747">
    <property type="term" value="F:acyltransferase activity, transferring groups other than amino-acyl groups"/>
    <property type="evidence" value="ECO:0007669"/>
    <property type="project" value="InterPro"/>
</dbReference>
<evidence type="ECO:0000313" key="2">
    <source>
        <dbReference type="EMBL" id="CAF9924393.1"/>
    </source>
</evidence>
<dbReference type="SUPFAM" id="SSF55729">
    <property type="entry name" value="Acyl-CoA N-acyltransferases (Nat)"/>
    <property type="match status" value="1"/>
</dbReference>
<evidence type="ECO:0000313" key="3">
    <source>
        <dbReference type="Proteomes" id="UP000664169"/>
    </source>
</evidence>
<dbReference type="Pfam" id="PF13508">
    <property type="entry name" value="Acetyltransf_7"/>
    <property type="match status" value="1"/>
</dbReference>
<dbReference type="Proteomes" id="UP000664169">
    <property type="component" value="Unassembled WGS sequence"/>
</dbReference>